<keyword evidence="6" id="KW-1000">Mitochondrion outer membrane</keyword>
<evidence type="ECO:0000313" key="10">
    <source>
        <dbReference type="EMBL" id="SAM07100.1"/>
    </source>
</evidence>
<evidence type="ECO:0000256" key="5">
    <source>
        <dbReference type="ARBA" id="ARBA00022692"/>
    </source>
</evidence>
<keyword evidence="9" id="KW-0472">Membrane</keyword>
<dbReference type="InterPro" id="IPR027246">
    <property type="entry name" value="Porin_Euk/Tom40"/>
</dbReference>
<dbReference type="GO" id="GO:0030150">
    <property type="term" value="P:protein import into mitochondrial matrix"/>
    <property type="evidence" value="ECO:0007669"/>
    <property type="project" value="InterPro"/>
</dbReference>
<dbReference type="GO" id="GO:0005741">
    <property type="term" value="C:mitochondrial outer membrane"/>
    <property type="evidence" value="ECO:0007669"/>
    <property type="project" value="UniProtKB-SubCell"/>
</dbReference>
<keyword evidence="8" id="KW-0496">Mitochondrion</keyword>
<dbReference type="STRING" id="4829.A0A168RLF3"/>
<dbReference type="OMA" id="WTEMGNT"/>
<comment type="subcellular location">
    <subcellularLocation>
        <location evidence="1">Mitochondrion outer membrane</location>
        <topology evidence="1">Multi-pass membrane protein</topology>
    </subcellularLocation>
</comment>
<keyword evidence="7" id="KW-0653">Protein transport</keyword>
<evidence type="ECO:0000313" key="11">
    <source>
        <dbReference type="Proteomes" id="UP000078561"/>
    </source>
</evidence>
<dbReference type="EMBL" id="LT554703">
    <property type="protein sequence ID" value="SAM07100.1"/>
    <property type="molecule type" value="Genomic_DNA"/>
</dbReference>
<dbReference type="PANTHER" id="PTHR10802">
    <property type="entry name" value="MITOCHONDRIAL IMPORT RECEPTOR SUBUNIT TOM40"/>
    <property type="match status" value="1"/>
</dbReference>
<dbReference type="CDD" id="cd07305">
    <property type="entry name" value="Porin3_Tom40"/>
    <property type="match status" value="1"/>
</dbReference>
<organism evidence="10">
    <name type="scientific">Absidia glauca</name>
    <name type="common">Pin mould</name>
    <dbReference type="NCBI Taxonomy" id="4829"/>
    <lineage>
        <taxon>Eukaryota</taxon>
        <taxon>Fungi</taxon>
        <taxon>Fungi incertae sedis</taxon>
        <taxon>Mucoromycota</taxon>
        <taxon>Mucoromycotina</taxon>
        <taxon>Mucoromycetes</taxon>
        <taxon>Mucorales</taxon>
        <taxon>Cunninghamellaceae</taxon>
        <taxon>Absidia</taxon>
    </lineage>
</organism>
<evidence type="ECO:0000256" key="3">
    <source>
        <dbReference type="ARBA" id="ARBA00022448"/>
    </source>
</evidence>
<dbReference type="FunCoup" id="A0A168RLF3">
    <property type="interactions" value="310"/>
</dbReference>
<evidence type="ECO:0000256" key="1">
    <source>
        <dbReference type="ARBA" id="ARBA00004374"/>
    </source>
</evidence>
<evidence type="ECO:0000256" key="7">
    <source>
        <dbReference type="ARBA" id="ARBA00022927"/>
    </source>
</evidence>
<dbReference type="OrthoDB" id="19656at2759"/>
<dbReference type="Pfam" id="PF01459">
    <property type="entry name" value="Porin_3"/>
    <property type="match status" value="1"/>
</dbReference>
<keyword evidence="11" id="KW-1185">Reference proteome</keyword>
<dbReference type="Proteomes" id="UP000078561">
    <property type="component" value="Unassembled WGS sequence"/>
</dbReference>
<sequence>MNHITIAWNEGVTEETPFRLPPLPLPPPPPPSSTFTNIVTMTTPIVPNTAPNSPTPGATPRIYSPLSSFPMKDQKPAGSPMNPLHWGSWFSYQKSKLNLPNPGKFERLHSEAKDTFVNNYLFDGAQANIVKELSGNFHVQHQFSLGSQVMPPMYNFMSGYMTERTMAQGTMDSDTNLNAVVRHAWSPQTATKIVAQLTSMPGQSMLQIDQDYTGSDFSCNIKAMNPNPLEFTGLYMANYLQSVTSKLALGTEIVLQRPTADMEETAMSLVGKYTGGDYVATAQFQGLGAIQASYYQRINEKVEFGAEMNIMVQNGRREAVATVGGKFDFRQATFRGQIDTTGRVSAVLEEKMAPGFSFLVSGDLDHMKGQSKFGVGIMLSA</sequence>
<dbReference type="AlphaFoldDB" id="A0A168RLF3"/>
<protein>
    <recommendedName>
        <fullName evidence="12">Mitochondrial import receptor subunit TOM40</fullName>
    </recommendedName>
</protein>
<dbReference type="InParanoid" id="A0A168RLF3"/>
<dbReference type="InterPro" id="IPR023614">
    <property type="entry name" value="Porin_dom_sf"/>
</dbReference>
<dbReference type="GO" id="GO:0008320">
    <property type="term" value="F:protein transmembrane transporter activity"/>
    <property type="evidence" value="ECO:0007669"/>
    <property type="project" value="InterPro"/>
</dbReference>
<keyword evidence="5" id="KW-0812">Transmembrane</keyword>
<accession>A0A168RLF3</accession>
<proteinExistence type="inferred from homology"/>
<evidence type="ECO:0000256" key="4">
    <source>
        <dbReference type="ARBA" id="ARBA00022452"/>
    </source>
</evidence>
<evidence type="ECO:0000256" key="8">
    <source>
        <dbReference type="ARBA" id="ARBA00023128"/>
    </source>
</evidence>
<name>A0A168RLF3_ABSGL</name>
<gene>
    <name evidence="10" type="primary">ABSGL_12734.1 scaffold 13359</name>
</gene>
<evidence type="ECO:0000256" key="9">
    <source>
        <dbReference type="ARBA" id="ARBA00023136"/>
    </source>
</evidence>
<keyword evidence="4" id="KW-1134">Transmembrane beta strand</keyword>
<dbReference type="InterPro" id="IPR037930">
    <property type="entry name" value="Tom40"/>
</dbReference>
<evidence type="ECO:0008006" key="12">
    <source>
        <dbReference type="Google" id="ProtNLM"/>
    </source>
</evidence>
<evidence type="ECO:0000256" key="6">
    <source>
        <dbReference type="ARBA" id="ARBA00022787"/>
    </source>
</evidence>
<reference evidence="10" key="1">
    <citation type="submission" date="2016-04" db="EMBL/GenBank/DDBJ databases">
        <authorList>
            <person name="Evans L.H."/>
            <person name="Alamgir A."/>
            <person name="Owens N."/>
            <person name="Weber N.D."/>
            <person name="Virtaneva K."/>
            <person name="Barbian K."/>
            <person name="Babar A."/>
            <person name="Rosenke K."/>
        </authorList>
    </citation>
    <scope>NUCLEOTIDE SEQUENCE [LARGE SCALE GENOMIC DNA]</scope>
    <source>
        <strain evidence="10">CBS 101.48</strain>
    </source>
</reference>
<comment type="similarity">
    <text evidence="2">Belongs to the Tom40 family.</text>
</comment>
<evidence type="ECO:0000256" key="2">
    <source>
        <dbReference type="ARBA" id="ARBA00010510"/>
    </source>
</evidence>
<dbReference type="Gene3D" id="2.40.160.10">
    <property type="entry name" value="Porin"/>
    <property type="match status" value="1"/>
</dbReference>
<keyword evidence="3" id="KW-0813">Transport</keyword>